<dbReference type="EMBL" id="QEQD01000010">
    <property type="protein sequence ID" value="RDF00813.1"/>
    <property type="molecule type" value="Genomic_DNA"/>
</dbReference>
<dbReference type="STRING" id="735.B0185_08220"/>
<protein>
    <submittedName>
        <fullName evidence="8">LysR family transcriptional regulator</fullName>
    </submittedName>
</protein>
<evidence type="ECO:0000259" key="7">
    <source>
        <dbReference type="PROSITE" id="PS51866"/>
    </source>
</evidence>
<evidence type="ECO:0000256" key="5">
    <source>
        <dbReference type="PIRNR" id="PIRNR005763"/>
    </source>
</evidence>
<evidence type="ECO:0000256" key="3">
    <source>
        <dbReference type="ARBA" id="ARBA00022505"/>
    </source>
</evidence>
<comment type="caution">
    <text evidence="8">The sequence shown here is derived from an EMBL/GenBank/DDBJ whole genome shotgun (WGS) entry which is preliminary data.</text>
</comment>
<organism evidence="8 9">
    <name type="scientific">Haemophilus parahaemolyticus</name>
    <dbReference type="NCBI Taxonomy" id="735"/>
    <lineage>
        <taxon>Bacteria</taxon>
        <taxon>Pseudomonadati</taxon>
        <taxon>Pseudomonadota</taxon>
        <taxon>Gammaproteobacteria</taxon>
        <taxon>Pasteurellales</taxon>
        <taxon>Pasteurellaceae</taxon>
        <taxon>Haemophilus</taxon>
    </lineage>
</organism>
<dbReference type="PANTHER" id="PTHR30432:SF1">
    <property type="entry name" value="DNA-BINDING TRANSCRIPTIONAL DUAL REGULATOR MODE"/>
    <property type="match status" value="1"/>
</dbReference>
<dbReference type="InterPro" id="IPR036390">
    <property type="entry name" value="WH_DNA-bd_sf"/>
</dbReference>
<dbReference type="PIRSF" id="PIRSF005763">
    <property type="entry name" value="Txn_reg_ModE"/>
    <property type="match status" value="1"/>
</dbReference>
<evidence type="ECO:0000256" key="6">
    <source>
        <dbReference type="PIRSR" id="PIRSR005763-1"/>
    </source>
</evidence>
<feature type="region of interest" description="Required for dimer formation and molybdate binding" evidence="6">
    <location>
        <begin position="125"/>
        <end position="133"/>
    </location>
</feature>
<dbReference type="PANTHER" id="PTHR30432">
    <property type="entry name" value="TRANSCRIPTIONAL REGULATOR MODE"/>
    <property type="match status" value="1"/>
</dbReference>
<dbReference type="Proteomes" id="UP000253999">
    <property type="component" value="Unassembled WGS sequence"/>
</dbReference>
<evidence type="ECO:0000313" key="9">
    <source>
        <dbReference type="Proteomes" id="UP000253999"/>
    </source>
</evidence>
<sequence length="250" mass="27720">MLDAEILLTIKLQDTLFADPRRIELLRQIKQIGSINQAAKLAGVSYKTAWDNIDAMTKISPKPLLERSTGGKQGGGTQLTSYAERLLQLYDLLQHTQKRAFDILHEENIPLDNALVATAKSSLKTSARNQLFGKVSGLKQKGALVWVDVNIEGMNEPICAVITEKSSKRLELTLGREVMLLIKAPWIKLNAQPTGLNDFMGKIVTVEQNEVIIEMQQTTFCATTESDFSAQVGEQIPLHIEPEQIILAVI</sequence>
<keyword evidence="2 5" id="KW-0813">Transport</keyword>
<dbReference type="InterPro" id="IPR004606">
    <property type="entry name" value="Mop_domain"/>
</dbReference>
<dbReference type="SUPFAM" id="SSF50331">
    <property type="entry name" value="MOP-like"/>
    <property type="match status" value="1"/>
</dbReference>
<dbReference type="NCBIfam" id="TIGR00637">
    <property type="entry name" value="ModE_repress"/>
    <property type="match status" value="1"/>
</dbReference>
<dbReference type="InterPro" id="IPR016462">
    <property type="entry name" value="ModE"/>
</dbReference>
<evidence type="ECO:0000256" key="4">
    <source>
        <dbReference type="ARBA" id="ARBA00022737"/>
    </source>
</evidence>
<evidence type="ECO:0000313" key="8">
    <source>
        <dbReference type="EMBL" id="RDF00813.1"/>
    </source>
</evidence>
<evidence type="ECO:0000256" key="1">
    <source>
        <dbReference type="ARBA" id="ARBA00008110"/>
    </source>
</evidence>
<feature type="domain" description="Mop" evidence="7">
    <location>
        <begin position="124"/>
        <end position="191"/>
    </location>
</feature>
<evidence type="ECO:0000256" key="2">
    <source>
        <dbReference type="ARBA" id="ARBA00022448"/>
    </source>
</evidence>
<dbReference type="GO" id="GO:0030151">
    <property type="term" value="F:molybdenum ion binding"/>
    <property type="evidence" value="ECO:0007669"/>
    <property type="project" value="UniProtKB-UniRule"/>
</dbReference>
<reference evidence="8 9" key="1">
    <citation type="submission" date="2018-05" db="EMBL/GenBank/DDBJ databases">
        <title>Draft Genome Sequences for a Diverse set of 7 Haemophilus Species.</title>
        <authorList>
            <person name="Nichols M."/>
            <person name="Topaz N."/>
            <person name="Wang X."/>
            <person name="Wang X."/>
            <person name="Boxrud D."/>
        </authorList>
    </citation>
    <scope>NUCLEOTIDE SEQUENCE [LARGE SCALE GENOMIC DNA]</scope>
    <source>
        <strain evidence="8 9">C2010039593</strain>
    </source>
</reference>
<name>A0A369Z820_HAEPH</name>
<dbReference type="InterPro" id="IPR005116">
    <property type="entry name" value="Transp-assoc_OB_typ1"/>
</dbReference>
<keyword evidence="4" id="KW-0677">Repeat</keyword>
<dbReference type="Pfam" id="PF03459">
    <property type="entry name" value="TOBE"/>
    <property type="match status" value="1"/>
</dbReference>
<dbReference type="InterPro" id="IPR036388">
    <property type="entry name" value="WH-like_DNA-bd_sf"/>
</dbReference>
<dbReference type="NCBIfam" id="TIGR00638">
    <property type="entry name" value="Mop"/>
    <property type="match status" value="1"/>
</dbReference>
<dbReference type="InterPro" id="IPR008995">
    <property type="entry name" value="Mo/tungstate-bd_C_term_dom"/>
</dbReference>
<dbReference type="GO" id="GO:0006355">
    <property type="term" value="P:regulation of DNA-templated transcription"/>
    <property type="evidence" value="ECO:0007669"/>
    <property type="project" value="InterPro"/>
</dbReference>
<dbReference type="RefSeq" id="WP_111313548.1">
    <property type="nucleotide sequence ID" value="NZ_JAPWBQ010000007.1"/>
</dbReference>
<dbReference type="InterPro" id="IPR051815">
    <property type="entry name" value="Molybdate_resp_trans_reg"/>
</dbReference>
<keyword evidence="3 5" id="KW-0500">Molybdenum</keyword>
<proteinExistence type="inferred from homology"/>
<dbReference type="Gene3D" id="2.40.50.100">
    <property type="match status" value="1"/>
</dbReference>
<dbReference type="Gene3D" id="1.10.10.10">
    <property type="entry name" value="Winged helix-like DNA-binding domain superfamily/Winged helix DNA-binding domain"/>
    <property type="match status" value="1"/>
</dbReference>
<dbReference type="GO" id="GO:0015689">
    <property type="term" value="P:molybdate ion transport"/>
    <property type="evidence" value="ECO:0007669"/>
    <property type="project" value="UniProtKB-UniRule"/>
</dbReference>
<dbReference type="SUPFAM" id="SSF46785">
    <property type="entry name" value="Winged helix' DNA-binding domain"/>
    <property type="match status" value="1"/>
</dbReference>
<dbReference type="InterPro" id="IPR003725">
    <property type="entry name" value="ModE-bd_N"/>
</dbReference>
<dbReference type="PROSITE" id="PS51866">
    <property type="entry name" value="MOP"/>
    <property type="match status" value="1"/>
</dbReference>
<gene>
    <name evidence="8" type="ORF">DPV98_09445</name>
</gene>
<comment type="similarity">
    <text evidence="1 5">Belongs to the ModE family.</text>
</comment>
<dbReference type="AlphaFoldDB" id="A0A369Z820"/>
<accession>A0A369Z820</accession>